<dbReference type="EMBL" id="QSKV01000005">
    <property type="protein sequence ID" value="RHE92427.1"/>
    <property type="molecule type" value="Genomic_DNA"/>
</dbReference>
<gene>
    <name evidence="3" type="ORF">DW712_09090</name>
</gene>
<proteinExistence type="predicted"/>
<feature type="signal peptide" evidence="1">
    <location>
        <begin position="1"/>
        <end position="24"/>
    </location>
</feature>
<dbReference type="Proteomes" id="UP000285650">
    <property type="component" value="Unassembled WGS sequence"/>
</dbReference>
<dbReference type="Gene3D" id="2.60.120.1250">
    <property type="entry name" value="Peptidase M60, enhancin-like domain 1"/>
    <property type="match status" value="1"/>
</dbReference>
<sequence length="864" mass="99223">MSIQTPSNLIYSILVCLYTSVSLCAQTNQADTLHFPNSKGKWFMGVDSQTTTEWKVSVPDTDAWITVEKKEDASGVWITLQMNEQETARNTTITLEKEEKVLLIPLLQRGIPTMIMDHKEHYEYGYFYAMPDWGANWTVSVSPQTDWGGHVSRYGNNEGYMLYLPENTSRESRELFIQARNEEETLGITRIRQIPNPLPLSHTHYTVSGTETNVTLHASVTDSLTFRLPNWIILQASKQTTDGVDYTFRIQANEQKAFRCDSIYIEKADDSFRSTIPVVQYGHSLYTPVVDEYMSDTLVQEEHPDMNLFTDLSCSALKPDVTLRKIKRCPNAFFRNLGMSMLRNEYDKEFRIQTYYAYMDPYIQAPQNGITPFSRMDNPTGIAAIAGQPLVILVEHDVPGLRLKVQNLDVKSGFDGYGGINYDLHKGMNVIHSKDGGLCYILYHSATPETALPVKIHFASGSVNGYFNLEKHTNPDGSLRWEELLSHAGGPFFDVLSPYVHFTLRTEDFRRYVSDVKQLLATYDTLICHEQEFAGLKKYKRWIKNRLYIHSTDKAMLYSSPYHIGFQDQQLPELLNPDLLKTTYCWGPAHELGHALQIRPAMMWTGMTEVTNNIQSMEIQRIWGNPSRLHTDSRITNGFADIYEQAMNVAFVEKTPFSYLTDCFDQLVPFWQLRLCVMDVCQKEDFYKDLHERSRLINDRWDLTNGQWQLEFIYNSCIAANMDLRPFFRQWGWLTPAERIYNTEEDTLTVTTQDIDRINTRIDSLQLPLQMHAAAYITDQTLHLYTDPQALRPGTAHINTRTGQVLIEGATGAVAFEVYCGEKLLGVSYRTEFNVKNLSKDRTGLIVKAVAFDNQRINCELKVQ</sequence>
<feature type="chain" id="PRO_5019060611" description="Peptidase M60 domain-containing protein" evidence="1">
    <location>
        <begin position="25"/>
        <end position="864"/>
    </location>
</feature>
<dbReference type="Gene3D" id="1.10.390.30">
    <property type="entry name" value="Peptidase M60, enhancin-like domain 3"/>
    <property type="match status" value="1"/>
</dbReference>
<dbReference type="AlphaFoldDB" id="A0A414LCV6"/>
<comment type="caution">
    <text evidence="3">The sequence shown here is derived from an EMBL/GenBank/DDBJ whole genome shotgun (WGS) entry which is preliminary data.</text>
</comment>
<evidence type="ECO:0000313" key="4">
    <source>
        <dbReference type="Proteomes" id="UP000285650"/>
    </source>
</evidence>
<keyword evidence="1" id="KW-0732">Signal</keyword>
<organism evidence="3 4">
    <name type="scientific">Bacteroides intestinalis</name>
    <dbReference type="NCBI Taxonomy" id="329854"/>
    <lineage>
        <taxon>Bacteria</taxon>
        <taxon>Pseudomonadati</taxon>
        <taxon>Bacteroidota</taxon>
        <taxon>Bacteroidia</taxon>
        <taxon>Bacteroidales</taxon>
        <taxon>Bacteroidaceae</taxon>
        <taxon>Bacteroides</taxon>
    </lineage>
</organism>
<dbReference type="SMART" id="SM01276">
    <property type="entry name" value="M60-like"/>
    <property type="match status" value="1"/>
</dbReference>
<dbReference type="InterPro" id="IPR031161">
    <property type="entry name" value="Peptidase_M60_dom"/>
</dbReference>
<feature type="domain" description="Peptidase M60" evidence="2">
    <location>
        <begin position="375"/>
        <end position="678"/>
    </location>
</feature>
<protein>
    <recommendedName>
        <fullName evidence="2">Peptidase M60 domain-containing protein</fullName>
    </recommendedName>
</protein>
<name>A0A414LCV6_9BACE</name>
<dbReference type="InterPro" id="IPR042279">
    <property type="entry name" value="Pep_M60_3"/>
</dbReference>
<dbReference type="Gene3D" id="3.40.390.80">
    <property type="entry name" value="Peptidase M60, enhancin-like domain 2"/>
    <property type="match status" value="1"/>
</dbReference>
<accession>A0A414LCV6</accession>
<evidence type="ECO:0000259" key="2">
    <source>
        <dbReference type="PROSITE" id="PS51723"/>
    </source>
</evidence>
<dbReference type="PROSITE" id="PS51723">
    <property type="entry name" value="PEPTIDASE_M60"/>
    <property type="match status" value="1"/>
</dbReference>
<evidence type="ECO:0000256" key="1">
    <source>
        <dbReference type="SAM" id="SignalP"/>
    </source>
</evidence>
<evidence type="ECO:0000313" key="3">
    <source>
        <dbReference type="EMBL" id="RHE92427.1"/>
    </source>
</evidence>
<dbReference type="Pfam" id="PF13402">
    <property type="entry name" value="Peptidase_M60"/>
    <property type="match status" value="1"/>
</dbReference>
<reference evidence="3 4" key="1">
    <citation type="submission" date="2018-08" db="EMBL/GenBank/DDBJ databases">
        <title>A genome reference for cultivated species of the human gut microbiota.</title>
        <authorList>
            <person name="Zou Y."/>
            <person name="Xue W."/>
            <person name="Luo G."/>
        </authorList>
    </citation>
    <scope>NUCLEOTIDE SEQUENCE [LARGE SCALE GENOMIC DNA]</scope>
    <source>
        <strain evidence="3 4">AM27-17</strain>
    </source>
</reference>
<dbReference type="RefSeq" id="WP_118221779.1">
    <property type="nucleotide sequence ID" value="NZ_JBEJRU010000005.1"/>
</dbReference>